<dbReference type="SUPFAM" id="SSF55008">
    <property type="entry name" value="HMA, heavy metal-associated domain"/>
    <property type="match status" value="1"/>
</dbReference>
<dbReference type="STRING" id="1121326.CLMAG_19310"/>
<dbReference type="OrthoDB" id="1913655at2"/>
<accession>A0A161WK69</accession>
<evidence type="ECO:0000259" key="1">
    <source>
        <dbReference type="PROSITE" id="PS50846"/>
    </source>
</evidence>
<organism evidence="2 3">
    <name type="scientific">Clostridium magnum DSM 2767</name>
    <dbReference type="NCBI Taxonomy" id="1121326"/>
    <lineage>
        <taxon>Bacteria</taxon>
        <taxon>Bacillati</taxon>
        <taxon>Bacillota</taxon>
        <taxon>Clostridia</taxon>
        <taxon>Eubacteriales</taxon>
        <taxon>Clostridiaceae</taxon>
        <taxon>Clostridium</taxon>
    </lineage>
</organism>
<dbReference type="PROSITE" id="PS50846">
    <property type="entry name" value="HMA_2"/>
    <property type="match status" value="1"/>
</dbReference>
<comment type="caution">
    <text evidence="2">The sequence shown here is derived from an EMBL/GenBank/DDBJ whole genome shotgun (WGS) entry which is preliminary data.</text>
</comment>
<dbReference type="Proteomes" id="UP000076603">
    <property type="component" value="Unassembled WGS sequence"/>
</dbReference>
<dbReference type="CDD" id="cd00371">
    <property type="entry name" value="HMA"/>
    <property type="match status" value="1"/>
</dbReference>
<evidence type="ECO:0000313" key="3">
    <source>
        <dbReference type="Proteomes" id="UP000076603"/>
    </source>
</evidence>
<name>A0A161WK69_9CLOT</name>
<dbReference type="Pfam" id="PF00403">
    <property type="entry name" value="HMA"/>
    <property type="match status" value="1"/>
</dbReference>
<dbReference type="RefSeq" id="WP_066621388.1">
    <property type="nucleotide sequence ID" value="NZ_FQXL01000004.1"/>
</dbReference>
<dbReference type="AlphaFoldDB" id="A0A161WK69"/>
<feature type="domain" description="HMA" evidence="1">
    <location>
        <begin position="2"/>
        <end position="67"/>
    </location>
</feature>
<proteinExistence type="predicted"/>
<dbReference type="InterPro" id="IPR036163">
    <property type="entry name" value="HMA_dom_sf"/>
</dbReference>
<reference evidence="2 3" key="1">
    <citation type="submission" date="2016-04" db="EMBL/GenBank/DDBJ databases">
        <title>Genome sequence of Clostridium magnum DSM 2767.</title>
        <authorList>
            <person name="Poehlein A."/>
            <person name="Uhlig R."/>
            <person name="Fischer R."/>
            <person name="Bahl H."/>
            <person name="Daniel R."/>
        </authorList>
    </citation>
    <scope>NUCLEOTIDE SEQUENCE [LARGE SCALE GENOMIC DNA]</scope>
    <source>
        <strain evidence="2 3">DSM 2767</strain>
    </source>
</reference>
<dbReference type="Gene3D" id="3.30.70.100">
    <property type="match status" value="1"/>
</dbReference>
<gene>
    <name evidence="2" type="ORF">CLMAG_19310</name>
</gene>
<dbReference type="PATRIC" id="fig|1121326.3.peg.1921"/>
<keyword evidence="3" id="KW-1185">Reference proteome</keyword>
<evidence type="ECO:0000313" key="2">
    <source>
        <dbReference type="EMBL" id="KZL92125.1"/>
    </source>
</evidence>
<dbReference type="InterPro" id="IPR006121">
    <property type="entry name" value="HMA_dom"/>
</dbReference>
<dbReference type="GO" id="GO:0046872">
    <property type="term" value="F:metal ion binding"/>
    <property type="evidence" value="ECO:0007669"/>
    <property type="project" value="InterPro"/>
</dbReference>
<dbReference type="EMBL" id="LWAE01000002">
    <property type="protein sequence ID" value="KZL92125.1"/>
    <property type="molecule type" value="Genomic_DNA"/>
</dbReference>
<sequence>MKLVHYNVGGLAGTQSKTKVKNALDKIEGVQDISVDLSRGTMDIQYNDPATPEVIERCIKNTGYEILK</sequence>
<protein>
    <submittedName>
        <fullName evidence="2">Heavy-metal-associated domain protein</fullName>
    </submittedName>
</protein>